<gene>
    <name evidence="2" type="ORF">C922_05494</name>
</gene>
<organism evidence="2 3">
    <name type="scientific">Plasmodium inui San Antonio 1</name>
    <dbReference type="NCBI Taxonomy" id="1237626"/>
    <lineage>
        <taxon>Eukaryota</taxon>
        <taxon>Sar</taxon>
        <taxon>Alveolata</taxon>
        <taxon>Apicomplexa</taxon>
        <taxon>Aconoidasida</taxon>
        <taxon>Haemosporida</taxon>
        <taxon>Plasmodiidae</taxon>
        <taxon>Plasmodium</taxon>
        <taxon>Plasmodium (Plasmodium)</taxon>
    </lineage>
</organism>
<accession>W6ZXU2</accession>
<evidence type="ECO:0000313" key="2">
    <source>
        <dbReference type="EMBL" id="EUD64123.1"/>
    </source>
</evidence>
<proteinExistence type="predicted"/>
<dbReference type="AlphaFoldDB" id="W6ZXU2"/>
<sequence>MPDEYKTGKTTNIGEDGQTGGQRELILQIQPGKKMKTSLPGRIVLGGNSIPSLGLYIIKRLNTRPKQATNEGKEDLTIILIYIHQENEEPKIPGELG</sequence>
<name>W6ZXU2_9APIC</name>
<dbReference type="EMBL" id="KI965541">
    <property type="protein sequence ID" value="EUD64123.1"/>
    <property type="molecule type" value="Genomic_DNA"/>
</dbReference>
<dbReference type="Proteomes" id="UP000030640">
    <property type="component" value="Unassembled WGS sequence"/>
</dbReference>
<reference evidence="2 3" key="1">
    <citation type="submission" date="2013-02" db="EMBL/GenBank/DDBJ databases">
        <title>The Genome Sequence of Plasmodium inui San Antonio 1.</title>
        <authorList>
            <consortium name="The Broad Institute Genome Sequencing Platform"/>
            <consortium name="The Broad Institute Genome Sequencing Center for Infectious Disease"/>
            <person name="Neafsey D."/>
            <person name="Cheeseman I."/>
            <person name="Volkman S."/>
            <person name="Adams J."/>
            <person name="Walker B."/>
            <person name="Young S.K."/>
            <person name="Zeng Q."/>
            <person name="Gargeya S."/>
            <person name="Fitzgerald M."/>
            <person name="Haas B."/>
            <person name="Abouelleil A."/>
            <person name="Alvarado L."/>
            <person name="Arachchi H.M."/>
            <person name="Berlin A.M."/>
            <person name="Chapman S.B."/>
            <person name="Dewar J."/>
            <person name="Goldberg J."/>
            <person name="Griggs A."/>
            <person name="Gujja S."/>
            <person name="Hansen M."/>
            <person name="Howarth C."/>
            <person name="Imamovic A."/>
            <person name="Larimer J."/>
            <person name="McCowan C."/>
            <person name="Murphy C."/>
            <person name="Neiman D."/>
            <person name="Pearson M."/>
            <person name="Priest M."/>
            <person name="Roberts A."/>
            <person name="Saif S."/>
            <person name="Shea T."/>
            <person name="Sisk P."/>
            <person name="Sykes S."/>
            <person name="Wortman J."/>
            <person name="Nusbaum C."/>
            <person name="Birren B."/>
        </authorList>
    </citation>
    <scope>NUCLEOTIDE SEQUENCE [LARGE SCALE GENOMIC DNA]</scope>
    <source>
        <strain evidence="2 3">San Antonio 1</strain>
    </source>
</reference>
<protein>
    <submittedName>
        <fullName evidence="2">Uncharacterized protein</fullName>
    </submittedName>
</protein>
<dbReference type="GeneID" id="20040768"/>
<evidence type="ECO:0000256" key="1">
    <source>
        <dbReference type="SAM" id="MobiDB-lite"/>
    </source>
</evidence>
<dbReference type="VEuPathDB" id="PlasmoDB:C922_05494"/>
<feature type="region of interest" description="Disordered" evidence="1">
    <location>
        <begin position="1"/>
        <end position="22"/>
    </location>
</feature>
<keyword evidence="3" id="KW-1185">Reference proteome</keyword>
<evidence type="ECO:0000313" key="3">
    <source>
        <dbReference type="Proteomes" id="UP000030640"/>
    </source>
</evidence>
<dbReference type="RefSeq" id="XP_008819287.1">
    <property type="nucleotide sequence ID" value="XM_008821065.1"/>
</dbReference>